<dbReference type="InterPro" id="IPR015421">
    <property type="entry name" value="PyrdxlP-dep_Trfase_major"/>
</dbReference>
<dbReference type="PANTHER" id="PTHR43525">
    <property type="entry name" value="PROTEIN MALY"/>
    <property type="match status" value="1"/>
</dbReference>
<keyword evidence="8" id="KW-0032">Aminotransferase</keyword>
<evidence type="ECO:0000256" key="1">
    <source>
        <dbReference type="ARBA" id="ARBA00001933"/>
    </source>
</evidence>
<comment type="caution">
    <text evidence="8">The sequence shown here is derived from an EMBL/GenBank/DDBJ whole genome shotgun (WGS) entry which is preliminary data.</text>
</comment>
<dbReference type="Proteomes" id="UP001501303">
    <property type="component" value="Unassembled WGS sequence"/>
</dbReference>
<dbReference type="CDD" id="cd00609">
    <property type="entry name" value="AAT_like"/>
    <property type="match status" value="1"/>
</dbReference>
<dbReference type="InterPro" id="IPR004839">
    <property type="entry name" value="Aminotransferase_I/II_large"/>
</dbReference>
<organism evidence="8 9">
    <name type="scientific">Streptomyces sodiiphilus</name>
    <dbReference type="NCBI Taxonomy" id="226217"/>
    <lineage>
        <taxon>Bacteria</taxon>
        <taxon>Bacillati</taxon>
        <taxon>Actinomycetota</taxon>
        <taxon>Actinomycetes</taxon>
        <taxon>Kitasatosporales</taxon>
        <taxon>Streptomycetaceae</taxon>
        <taxon>Streptomyces</taxon>
    </lineage>
</organism>
<evidence type="ECO:0000256" key="5">
    <source>
        <dbReference type="ARBA" id="ARBA00037974"/>
    </source>
</evidence>
<evidence type="ECO:0000256" key="2">
    <source>
        <dbReference type="ARBA" id="ARBA00012224"/>
    </source>
</evidence>
<dbReference type="InterPro" id="IPR015424">
    <property type="entry name" value="PyrdxlP-dep_Trfase"/>
</dbReference>
<evidence type="ECO:0000256" key="3">
    <source>
        <dbReference type="ARBA" id="ARBA00022898"/>
    </source>
</evidence>
<evidence type="ECO:0000256" key="4">
    <source>
        <dbReference type="ARBA" id="ARBA00023239"/>
    </source>
</evidence>
<keyword evidence="4" id="KW-0456">Lyase</keyword>
<dbReference type="Pfam" id="PF00155">
    <property type="entry name" value="Aminotran_1_2"/>
    <property type="match status" value="1"/>
</dbReference>
<dbReference type="InterPro" id="IPR015422">
    <property type="entry name" value="PyrdxlP-dep_Trfase_small"/>
</dbReference>
<proteinExistence type="inferred from homology"/>
<comment type="cofactor">
    <cofactor evidence="1">
        <name>pyridoxal 5'-phosphate</name>
        <dbReference type="ChEBI" id="CHEBI:597326"/>
    </cofactor>
</comment>
<dbReference type="Gene3D" id="3.40.640.10">
    <property type="entry name" value="Type I PLP-dependent aspartate aminotransferase-like (Major domain)"/>
    <property type="match status" value="1"/>
</dbReference>
<evidence type="ECO:0000313" key="9">
    <source>
        <dbReference type="Proteomes" id="UP001501303"/>
    </source>
</evidence>
<comment type="similarity">
    <text evidence="5">Belongs to the class-II pyridoxal-phosphate-dependent aminotransferase family. MalY/PatB cystathionine beta-lyase subfamily.</text>
</comment>
<evidence type="ECO:0000259" key="7">
    <source>
        <dbReference type="Pfam" id="PF00155"/>
    </source>
</evidence>
<keyword evidence="9" id="KW-1185">Reference proteome</keyword>
<keyword evidence="8" id="KW-0808">Transferase</keyword>
<sequence length="403" mass="43232">MPGPSSLPAGGERLEAHMTDPLPPDRNPLRLPLAELRRRTSVKWRTYPEDVLPMWVAEMDVLPAPPVRRALHEAVDLGDTGYPAGTGYARALDAFTRERWAWEVVPEHTAVVPDVMLGMVEVLKLVTGPGDAVVISPPLYPPIRQFVGHLGRRVLHAPLDSAGRLDPEAIEEAFRDAVAGDRPAAYVLCSPHNPTGTVHTAEELATVARLASRYGVRVVSDEIHAPLVLPGAVHLPYLSLPGTEDAFVLISASKAWNLAGLKAALVVAGPTAVADLARMPEEVSHGPSHLGVIAHTAAFLDGGPWLDDLRAALSQNRTLLSSLLATHLPEVRMRQVEGGYLAWLDCRDLGLGDNPAKTFLHRGRVALNPGHTFGPGGAGRVRFNFAASPDLVTEAVRRMAAAV</sequence>
<dbReference type="PANTHER" id="PTHR43525:SF2">
    <property type="entry name" value="CYSTATHIONINE BETA-LYASE-RELATED"/>
    <property type="match status" value="1"/>
</dbReference>
<gene>
    <name evidence="8" type="ORF">GCM10009716_00560</name>
</gene>
<feature type="domain" description="Aminotransferase class I/classII large" evidence="7">
    <location>
        <begin position="105"/>
        <end position="398"/>
    </location>
</feature>
<accession>A0ABP4ZZY2</accession>
<dbReference type="EMBL" id="BAAAMJ010000001">
    <property type="protein sequence ID" value="GAA1894576.1"/>
    <property type="molecule type" value="Genomic_DNA"/>
</dbReference>
<feature type="region of interest" description="Disordered" evidence="6">
    <location>
        <begin position="1"/>
        <end position="28"/>
    </location>
</feature>
<reference evidence="9" key="1">
    <citation type="journal article" date="2019" name="Int. J. Syst. Evol. Microbiol.">
        <title>The Global Catalogue of Microorganisms (GCM) 10K type strain sequencing project: providing services to taxonomists for standard genome sequencing and annotation.</title>
        <authorList>
            <consortium name="The Broad Institute Genomics Platform"/>
            <consortium name="The Broad Institute Genome Sequencing Center for Infectious Disease"/>
            <person name="Wu L."/>
            <person name="Ma J."/>
        </authorList>
    </citation>
    <scope>NUCLEOTIDE SEQUENCE [LARGE SCALE GENOMIC DNA]</scope>
    <source>
        <strain evidence="9">JCM 13581</strain>
    </source>
</reference>
<dbReference type="InterPro" id="IPR051798">
    <property type="entry name" value="Class-II_PLP-Dep_Aminotrans"/>
</dbReference>
<name>A0ABP4ZZY2_9ACTN</name>
<keyword evidence="3" id="KW-0663">Pyridoxal phosphate</keyword>
<protein>
    <recommendedName>
        <fullName evidence="2">cysteine-S-conjugate beta-lyase</fullName>
        <ecNumber evidence="2">4.4.1.13</ecNumber>
    </recommendedName>
</protein>
<evidence type="ECO:0000313" key="8">
    <source>
        <dbReference type="EMBL" id="GAA1894576.1"/>
    </source>
</evidence>
<evidence type="ECO:0000256" key="6">
    <source>
        <dbReference type="SAM" id="MobiDB-lite"/>
    </source>
</evidence>
<dbReference type="GO" id="GO:0008483">
    <property type="term" value="F:transaminase activity"/>
    <property type="evidence" value="ECO:0007669"/>
    <property type="project" value="UniProtKB-KW"/>
</dbReference>
<dbReference type="EC" id="4.4.1.13" evidence="2"/>
<dbReference type="Gene3D" id="3.90.1150.10">
    <property type="entry name" value="Aspartate Aminotransferase, domain 1"/>
    <property type="match status" value="1"/>
</dbReference>
<dbReference type="SUPFAM" id="SSF53383">
    <property type="entry name" value="PLP-dependent transferases"/>
    <property type="match status" value="1"/>
</dbReference>